<dbReference type="PANTHER" id="PTHR43877">
    <property type="entry name" value="AMINOALKYLPHOSPHONATE N-ACETYLTRANSFERASE-RELATED-RELATED"/>
    <property type="match status" value="1"/>
</dbReference>
<dbReference type="InterPro" id="IPR016181">
    <property type="entry name" value="Acyl_CoA_acyltransferase"/>
</dbReference>
<evidence type="ECO:0000256" key="2">
    <source>
        <dbReference type="ARBA" id="ARBA00023315"/>
    </source>
</evidence>
<keyword evidence="2 4" id="KW-0012">Acyltransferase</keyword>
<evidence type="ECO:0000256" key="1">
    <source>
        <dbReference type="ARBA" id="ARBA00022679"/>
    </source>
</evidence>
<dbReference type="Pfam" id="PF13673">
    <property type="entry name" value="Acetyltransf_10"/>
    <property type="match status" value="1"/>
</dbReference>
<dbReference type="Pfam" id="PF25559">
    <property type="entry name" value="DUF7931"/>
    <property type="match status" value="1"/>
</dbReference>
<dbReference type="SUPFAM" id="SSF55729">
    <property type="entry name" value="Acyl-CoA N-acyltransferases (Nat)"/>
    <property type="match status" value="1"/>
</dbReference>
<dbReference type="InterPro" id="IPR050832">
    <property type="entry name" value="Bact_Acetyltransf"/>
</dbReference>
<dbReference type="EC" id="2.3.1.-" evidence="4"/>
<name>A0ABT0A1U3_9GAMM</name>
<dbReference type="GO" id="GO:0016746">
    <property type="term" value="F:acyltransferase activity"/>
    <property type="evidence" value="ECO:0007669"/>
    <property type="project" value="UniProtKB-KW"/>
</dbReference>
<dbReference type="PANTHER" id="PTHR43877:SF1">
    <property type="entry name" value="ACETYLTRANSFERASE"/>
    <property type="match status" value="1"/>
</dbReference>
<evidence type="ECO:0000313" key="5">
    <source>
        <dbReference type="Proteomes" id="UP001165423"/>
    </source>
</evidence>
<evidence type="ECO:0000259" key="3">
    <source>
        <dbReference type="PROSITE" id="PS51186"/>
    </source>
</evidence>
<accession>A0ABT0A1U3</accession>
<keyword evidence="5" id="KW-1185">Reference proteome</keyword>
<organism evidence="4 5">
    <name type="scientific">Cognatiluteimonas sedimenti</name>
    <dbReference type="NCBI Taxonomy" id="2927791"/>
    <lineage>
        <taxon>Bacteria</taxon>
        <taxon>Pseudomonadati</taxon>
        <taxon>Pseudomonadota</taxon>
        <taxon>Gammaproteobacteria</taxon>
        <taxon>Lysobacterales</taxon>
        <taxon>Lysobacteraceae</taxon>
        <taxon>Cognatiluteimonas</taxon>
    </lineage>
</organism>
<comment type="caution">
    <text evidence="4">The sequence shown here is derived from an EMBL/GenBank/DDBJ whole genome shotgun (WGS) entry which is preliminary data.</text>
</comment>
<sequence length="292" mass="32256">MAELHAVRETVFVHEQDVPAELERDALDPRCLHVLARALDGSAIGAGRLVPPEHPGAPARIGRMAVLPDWRGKGVGDAMLHALLLQARRHGWYTVALNAQVSAIDFYLRHDFMPRGERFMEAGIEHQAMQRTLAGTTAIEDRDAAIATTTALVLAARRSLCIYSRDLDPGLFDAAPVLDALRRFAAAGVRGEARFVLQDAATPQRAHAPLLSLAQRLPSVFAFREVDDPVDRSYPSAFIANDAGGFYFRNLGHRFDGEADLHAPGRARQLRAEFDRIWERSRPVAEYRALGI</sequence>
<dbReference type="PROSITE" id="PS51186">
    <property type="entry name" value="GNAT"/>
    <property type="match status" value="1"/>
</dbReference>
<keyword evidence="1 4" id="KW-0808">Transferase</keyword>
<gene>
    <name evidence="4" type="ORF">MQC88_02975</name>
</gene>
<feature type="domain" description="N-acetyltransferase" evidence="3">
    <location>
        <begin position="1"/>
        <end position="134"/>
    </location>
</feature>
<dbReference type="Gene3D" id="3.40.630.30">
    <property type="match status" value="1"/>
</dbReference>
<protein>
    <submittedName>
        <fullName evidence="4">GNAT family N-acetyltransferase</fullName>
        <ecNumber evidence="4">2.3.1.-</ecNumber>
    </submittedName>
</protein>
<proteinExistence type="predicted"/>
<reference evidence="4 5" key="1">
    <citation type="submission" date="2022-03" db="EMBL/GenBank/DDBJ databases">
        <title>Luteimonas soily sp. nov., a novel bacterium isolated from the soil.</title>
        <authorList>
            <person name="Zhang X."/>
        </authorList>
    </citation>
    <scope>NUCLEOTIDE SEQUENCE [LARGE SCALE GENOMIC DNA]</scope>
    <source>
        <strain evidence="4 5">50</strain>
    </source>
</reference>
<dbReference type="EMBL" id="JALGCL010000001">
    <property type="protein sequence ID" value="MCJ0824931.1"/>
    <property type="molecule type" value="Genomic_DNA"/>
</dbReference>
<dbReference type="CDD" id="cd04301">
    <property type="entry name" value="NAT_SF"/>
    <property type="match status" value="1"/>
</dbReference>
<dbReference type="InterPro" id="IPR000182">
    <property type="entry name" value="GNAT_dom"/>
</dbReference>
<evidence type="ECO:0000313" key="4">
    <source>
        <dbReference type="EMBL" id="MCJ0824931.1"/>
    </source>
</evidence>
<dbReference type="InterPro" id="IPR057691">
    <property type="entry name" value="DUF7931"/>
</dbReference>
<dbReference type="Proteomes" id="UP001165423">
    <property type="component" value="Unassembled WGS sequence"/>
</dbReference>